<organism evidence="1 2">
    <name type="scientific">Quisquiliibacterium transsilvanicum</name>
    <dbReference type="NCBI Taxonomy" id="1549638"/>
    <lineage>
        <taxon>Bacteria</taxon>
        <taxon>Pseudomonadati</taxon>
        <taxon>Pseudomonadota</taxon>
        <taxon>Betaproteobacteria</taxon>
        <taxon>Burkholderiales</taxon>
        <taxon>Burkholderiaceae</taxon>
        <taxon>Quisquiliibacterium</taxon>
    </lineage>
</organism>
<dbReference type="RefSeq" id="WP_183968347.1">
    <property type="nucleotide sequence ID" value="NZ_BAABEW010000012.1"/>
</dbReference>
<comment type="caution">
    <text evidence="1">The sequence shown here is derived from an EMBL/GenBank/DDBJ whole genome shotgun (WGS) entry which is preliminary data.</text>
</comment>
<dbReference type="Gene3D" id="3.40.50.720">
    <property type="entry name" value="NAD(P)-binding Rossmann-like Domain"/>
    <property type="match status" value="1"/>
</dbReference>
<dbReference type="SUPFAM" id="SSF51735">
    <property type="entry name" value="NAD(P)-binding Rossmann-fold domains"/>
    <property type="match status" value="1"/>
</dbReference>
<dbReference type="EMBL" id="JACHGB010000005">
    <property type="protein sequence ID" value="MBB5272634.1"/>
    <property type="molecule type" value="Genomic_DNA"/>
</dbReference>
<evidence type="ECO:0000313" key="2">
    <source>
        <dbReference type="Proteomes" id="UP000532440"/>
    </source>
</evidence>
<proteinExistence type="predicted"/>
<evidence type="ECO:0000313" key="1">
    <source>
        <dbReference type="EMBL" id="MBB5272634.1"/>
    </source>
</evidence>
<protein>
    <submittedName>
        <fullName evidence="1">Uncharacterized protein</fullName>
    </submittedName>
</protein>
<gene>
    <name evidence="1" type="ORF">HNQ70_002657</name>
</gene>
<name>A0A7W8HIE9_9BURK</name>
<dbReference type="InterPro" id="IPR036291">
    <property type="entry name" value="NAD(P)-bd_dom_sf"/>
</dbReference>
<dbReference type="AlphaFoldDB" id="A0A7W8HIE9"/>
<keyword evidence="2" id="KW-1185">Reference proteome</keyword>
<reference evidence="1 2" key="1">
    <citation type="submission" date="2020-08" db="EMBL/GenBank/DDBJ databases">
        <title>Genomic Encyclopedia of Type Strains, Phase IV (KMG-IV): sequencing the most valuable type-strain genomes for metagenomic binning, comparative biology and taxonomic classification.</title>
        <authorList>
            <person name="Goeker M."/>
        </authorList>
    </citation>
    <scope>NUCLEOTIDE SEQUENCE [LARGE SCALE GENOMIC DNA]</scope>
    <source>
        <strain evidence="1 2">DSM 29781</strain>
    </source>
</reference>
<dbReference type="Proteomes" id="UP000532440">
    <property type="component" value="Unassembled WGS sequence"/>
</dbReference>
<sequence length="248" mass="26097">MNLNHALAQGLQSGRTDSVRPQAGVLVAGAIGRIGEALLNRVLADEAGRGGVGGRPVIALAASPMAMGMRGLTLASMEALPPLDAAFLILNDSADAEARSFYGRDAPFVQVDELNCVHVARRAVESGARRLVLIAPMAAWRQIGKFHTGLADSVELELARLPLDSLVVLRPVRNSGRRGASLVERFVSVYLSVQLLMLPRTLEAITSEKLARCAAAAMRNARPGVTVFPADAIPGLLETPAAPVQCAP</sequence>
<accession>A0A7W8HIE9</accession>